<accession>A0AAF0FHA6</accession>
<sequence length="135" mass="15109">MTSLDQKKTQLHALERACAVRRVILDSAENSFTLVNQLQASEPQADASDNHSMPGSERDARSLLRKRDDLAMQILNTDQQLRDTLQEGYELEAKIQSVRQRAFQSLSNRSPPPTTSEYSASKAKRELLHGVVAVC</sequence>
<feature type="compositionally biased region" description="Polar residues" evidence="1">
    <location>
        <begin position="102"/>
        <end position="119"/>
    </location>
</feature>
<gene>
    <name evidence="2" type="ORF">MPSI1_003195</name>
</gene>
<reference evidence="2" key="1">
    <citation type="submission" date="2023-02" db="EMBL/GenBank/DDBJ databases">
        <title>Mating type loci evolution in Malassezia.</title>
        <authorList>
            <person name="Coelho M.A."/>
        </authorList>
    </citation>
    <scope>NUCLEOTIDE SEQUENCE</scope>
    <source>
        <strain evidence="2">CBS 14136</strain>
    </source>
</reference>
<dbReference type="EMBL" id="CP118379">
    <property type="protein sequence ID" value="WFD44527.1"/>
    <property type="molecule type" value="Genomic_DNA"/>
</dbReference>
<feature type="region of interest" description="Disordered" evidence="1">
    <location>
        <begin position="39"/>
        <end position="62"/>
    </location>
</feature>
<organism evidence="2 3">
    <name type="scientific">Malassezia psittaci</name>
    <dbReference type="NCBI Taxonomy" id="1821823"/>
    <lineage>
        <taxon>Eukaryota</taxon>
        <taxon>Fungi</taxon>
        <taxon>Dikarya</taxon>
        <taxon>Basidiomycota</taxon>
        <taxon>Ustilaginomycotina</taxon>
        <taxon>Malasseziomycetes</taxon>
        <taxon>Malasseziales</taxon>
        <taxon>Malasseziaceae</taxon>
        <taxon>Malassezia</taxon>
    </lineage>
</organism>
<dbReference type="Proteomes" id="UP001214628">
    <property type="component" value="Chromosome 5"/>
</dbReference>
<proteinExistence type="predicted"/>
<name>A0AAF0FHA6_9BASI</name>
<evidence type="ECO:0000313" key="3">
    <source>
        <dbReference type="Proteomes" id="UP001214628"/>
    </source>
</evidence>
<evidence type="ECO:0000313" key="2">
    <source>
        <dbReference type="EMBL" id="WFD44527.1"/>
    </source>
</evidence>
<feature type="region of interest" description="Disordered" evidence="1">
    <location>
        <begin position="102"/>
        <end position="121"/>
    </location>
</feature>
<keyword evidence="3" id="KW-1185">Reference proteome</keyword>
<dbReference type="AlphaFoldDB" id="A0AAF0FHA6"/>
<evidence type="ECO:0000256" key="1">
    <source>
        <dbReference type="SAM" id="MobiDB-lite"/>
    </source>
</evidence>
<protein>
    <submittedName>
        <fullName evidence="2">Uncharacterized protein</fullName>
    </submittedName>
</protein>